<dbReference type="PANTHER" id="PTHR45586:SF1">
    <property type="entry name" value="LIPOPOLYSACCHARIDE ASSEMBLY PROTEIN B"/>
    <property type="match status" value="1"/>
</dbReference>
<proteinExistence type="predicted"/>
<feature type="repeat" description="TPR" evidence="4">
    <location>
        <begin position="715"/>
        <end position="748"/>
    </location>
</feature>
<dbReference type="SUPFAM" id="SSF46626">
    <property type="entry name" value="Cytochrome c"/>
    <property type="match status" value="1"/>
</dbReference>
<dbReference type="GO" id="GO:0009055">
    <property type="term" value="F:electron transfer activity"/>
    <property type="evidence" value="ECO:0007669"/>
    <property type="project" value="InterPro"/>
</dbReference>
<dbReference type="InterPro" id="IPR019734">
    <property type="entry name" value="TPR_rpt"/>
</dbReference>
<evidence type="ECO:0000256" key="5">
    <source>
        <dbReference type="SAM" id="MobiDB-lite"/>
    </source>
</evidence>
<dbReference type="EMBL" id="JACHIP010000004">
    <property type="protein sequence ID" value="MBB5058357.1"/>
    <property type="molecule type" value="Genomic_DNA"/>
</dbReference>
<keyword evidence="1" id="KW-0677">Repeat</keyword>
<reference evidence="6 7" key="1">
    <citation type="submission" date="2020-08" db="EMBL/GenBank/DDBJ databases">
        <title>Genomic Encyclopedia of Type Strains, Phase IV (KMG-V): Genome sequencing to study the core and pangenomes of soil and plant-associated prokaryotes.</title>
        <authorList>
            <person name="Whitman W."/>
        </authorList>
    </citation>
    <scope>NUCLEOTIDE SEQUENCE [LARGE SCALE GENOMIC DNA]</scope>
    <source>
        <strain evidence="6 7">M8UP14</strain>
    </source>
</reference>
<dbReference type="Pfam" id="PF13432">
    <property type="entry name" value="TPR_16"/>
    <property type="match status" value="1"/>
</dbReference>
<gene>
    <name evidence="6" type="ORF">HDF16_003071</name>
</gene>
<dbReference type="PROSITE" id="PS50005">
    <property type="entry name" value="TPR"/>
    <property type="match status" value="2"/>
</dbReference>
<sequence length="758" mass="83094">MNLPTLTGHASRVPHLRDGVIVAKAGIRARANRLLRPKSVNQSEVPCSAPASTPHPVILSEVPRNASPRGTQSKDLHSGSHHPGRPQFSAFRASITFLALIATTLSAHAAPPEKPTWRSQIAPIIYARCTTCHHTGGSGPFPLTTYADVKRYASVIAPAVETRYMPPWLPAPGHGDLANSRRLTDSELALIRQWIAAGTLEGDGPIPTPPTYNAEWQLGPPDLVLETDRAVDVPATGTDLFLNVILPNPANGTHWVRAMEIKPGSPRIVHHANVLIDRTASLRRAHPQDWQQGIPGMDINVDSGDNFDPDSHFLFWKPDSTALIEPEGMPWRLDEGNDLVLNLHLKPSGKPESTRIRIGLYFTDKPATRHPMLLQLQHDAALDIPPGDPSFPIEDSLKLPVAVDVLGIYPHAHYLCKRMEAWATLPTGERRDLVLITDWDINRQSVYRLAHPLPLPAGSVLHMRYLYDNSAANPRNPHTPPIRVRAGNRSEDEMGHFWIQVLPQPSPTMTETEARESLERSWMESVLHKSPQDPIALYNLASLDLAAGKPAQAADLYRKLLAERSNDPRTLTALGSALEASGDLPTAQTQFRAAHAADPTYADATFDLAALDLRIATQTESSPSADADLTEAESLFLRFLAAHPNDPDAEHQLSLLYAAEGRLAAAVAHLQRWQSLTPTDPEPHRALAQVYMQMGQLPDAIREQRSVLTLLPNSSNDWSDLGVMQARSGDKPAARNSLEQAIHLDPTNQAAQSNLAKL</sequence>
<dbReference type="Gene3D" id="2.60.120.230">
    <property type="match status" value="1"/>
</dbReference>
<dbReference type="PANTHER" id="PTHR45586">
    <property type="entry name" value="TPR REPEAT-CONTAINING PROTEIN PA4667"/>
    <property type="match status" value="1"/>
</dbReference>
<dbReference type="AlphaFoldDB" id="A0A7W7ZEL3"/>
<evidence type="ECO:0000256" key="4">
    <source>
        <dbReference type="PROSITE-ProRule" id="PRU00339"/>
    </source>
</evidence>
<accession>A0A7W7ZEL3</accession>
<dbReference type="SMART" id="SM00028">
    <property type="entry name" value="TPR"/>
    <property type="match status" value="5"/>
</dbReference>
<dbReference type="InterPro" id="IPR051012">
    <property type="entry name" value="CellSynth/LPSAsmb/PSIAsmb"/>
</dbReference>
<keyword evidence="2 4" id="KW-0802">TPR repeat</keyword>
<dbReference type="Proteomes" id="UP000540989">
    <property type="component" value="Unassembled WGS sequence"/>
</dbReference>
<feature type="repeat" description="TPR" evidence="4">
    <location>
        <begin position="681"/>
        <end position="714"/>
    </location>
</feature>
<dbReference type="InterPro" id="IPR014784">
    <property type="entry name" value="Cu2_ascorb_mOase-like_C"/>
</dbReference>
<dbReference type="InterPro" id="IPR008977">
    <property type="entry name" value="PHM/PNGase_F_dom_sf"/>
</dbReference>
<dbReference type="InterPro" id="IPR036909">
    <property type="entry name" value="Cyt_c-like_dom_sf"/>
</dbReference>
<dbReference type="Gene3D" id="1.25.40.10">
    <property type="entry name" value="Tetratricopeptide repeat domain"/>
    <property type="match status" value="2"/>
</dbReference>
<dbReference type="GO" id="GO:0016715">
    <property type="term" value="F:oxidoreductase activity, acting on paired donors, with incorporation or reduction of molecular oxygen, reduced ascorbate as one donor, and incorporation of one atom of oxygen"/>
    <property type="evidence" value="ECO:0007669"/>
    <property type="project" value="InterPro"/>
</dbReference>
<protein>
    <submittedName>
        <fullName evidence="6">Flp pilus assembly protein TadD</fullName>
    </submittedName>
</protein>
<comment type="caution">
    <text evidence="6">The sequence shown here is derived from an EMBL/GenBank/DDBJ whole genome shotgun (WGS) entry which is preliminary data.</text>
</comment>
<evidence type="ECO:0000256" key="3">
    <source>
        <dbReference type="ARBA" id="ARBA00023157"/>
    </source>
</evidence>
<dbReference type="SUPFAM" id="SSF49742">
    <property type="entry name" value="PHM/PNGase F"/>
    <property type="match status" value="2"/>
</dbReference>
<name>A0A7W7ZEL3_9BACT</name>
<dbReference type="RefSeq" id="WP_184217957.1">
    <property type="nucleotide sequence ID" value="NZ_JACHIP010000004.1"/>
</dbReference>
<dbReference type="GO" id="GO:0020037">
    <property type="term" value="F:heme binding"/>
    <property type="evidence" value="ECO:0007669"/>
    <property type="project" value="InterPro"/>
</dbReference>
<keyword evidence="7" id="KW-1185">Reference proteome</keyword>
<dbReference type="SUPFAM" id="SSF48452">
    <property type="entry name" value="TPR-like"/>
    <property type="match status" value="1"/>
</dbReference>
<dbReference type="InterPro" id="IPR011990">
    <property type="entry name" value="TPR-like_helical_dom_sf"/>
</dbReference>
<evidence type="ECO:0000313" key="6">
    <source>
        <dbReference type="EMBL" id="MBB5058357.1"/>
    </source>
</evidence>
<organism evidence="6 7">
    <name type="scientific">Granulicella aggregans</name>
    <dbReference type="NCBI Taxonomy" id="474949"/>
    <lineage>
        <taxon>Bacteria</taxon>
        <taxon>Pseudomonadati</taxon>
        <taxon>Acidobacteriota</taxon>
        <taxon>Terriglobia</taxon>
        <taxon>Terriglobales</taxon>
        <taxon>Acidobacteriaceae</taxon>
        <taxon>Granulicella</taxon>
    </lineage>
</organism>
<evidence type="ECO:0000256" key="2">
    <source>
        <dbReference type="ARBA" id="ARBA00022803"/>
    </source>
</evidence>
<evidence type="ECO:0000313" key="7">
    <source>
        <dbReference type="Proteomes" id="UP000540989"/>
    </source>
</evidence>
<dbReference type="Pfam" id="PF14559">
    <property type="entry name" value="TPR_19"/>
    <property type="match status" value="1"/>
</dbReference>
<evidence type="ECO:0000256" key="1">
    <source>
        <dbReference type="ARBA" id="ARBA00022737"/>
    </source>
</evidence>
<keyword evidence="3" id="KW-1015">Disulfide bond</keyword>
<feature type="region of interest" description="Disordered" evidence="5">
    <location>
        <begin position="38"/>
        <end position="85"/>
    </location>
</feature>